<evidence type="ECO:0000256" key="5">
    <source>
        <dbReference type="SAM" id="MobiDB-lite"/>
    </source>
</evidence>
<dbReference type="InterPro" id="IPR001965">
    <property type="entry name" value="Znf_PHD"/>
</dbReference>
<dbReference type="GO" id="GO:0008270">
    <property type="term" value="F:zinc ion binding"/>
    <property type="evidence" value="ECO:0007669"/>
    <property type="project" value="UniProtKB-KW"/>
</dbReference>
<evidence type="ECO:0000313" key="7">
    <source>
        <dbReference type="EMBL" id="KAJ4822060.1"/>
    </source>
</evidence>
<dbReference type="OrthoDB" id="1650216at2759"/>
<protein>
    <recommendedName>
        <fullName evidence="6">Zinc finger PHD-type domain-containing protein</fullName>
    </recommendedName>
</protein>
<feature type="domain" description="Zinc finger PHD-type" evidence="6">
    <location>
        <begin position="236"/>
        <end position="298"/>
    </location>
</feature>
<keyword evidence="4" id="KW-0862">Zinc</keyword>
<name>A0A9Q0IZE4_9ROSI</name>
<keyword evidence="2" id="KW-0677">Repeat</keyword>
<reference evidence="7" key="2">
    <citation type="journal article" date="2023" name="Plants (Basel)">
        <title>Annotation of the Turnera subulata (Passifloraceae) Draft Genome Reveals the S-Locus Evolved after the Divergence of Turneroideae from Passifloroideae in a Stepwise Manner.</title>
        <authorList>
            <person name="Henning P.M."/>
            <person name="Roalson E.H."/>
            <person name="Mir W."/>
            <person name="McCubbin A.G."/>
            <person name="Shore J.S."/>
        </authorList>
    </citation>
    <scope>NUCLEOTIDE SEQUENCE</scope>
    <source>
        <strain evidence="7">F60SS</strain>
    </source>
</reference>
<dbReference type="InterPro" id="IPR046349">
    <property type="entry name" value="C1-like_sf"/>
</dbReference>
<dbReference type="PANTHER" id="PTHR46288">
    <property type="entry name" value="PHORBOL-ESTER/DAG-TYPE DOMAIN-CONTAINING PROTEIN"/>
    <property type="match status" value="1"/>
</dbReference>
<keyword evidence="8" id="KW-1185">Reference proteome</keyword>
<evidence type="ECO:0000259" key="6">
    <source>
        <dbReference type="SMART" id="SM00249"/>
    </source>
</evidence>
<reference evidence="7" key="1">
    <citation type="submission" date="2022-02" db="EMBL/GenBank/DDBJ databases">
        <authorList>
            <person name="Henning P.M."/>
            <person name="McCubbin A.G."/>
            <person name="Shore J.S."/>
        </authorList>
    </citation>
    <scope>NUCLEOTIDE SEQUENCE</scope>
    <source>
        <strain evidence="7">F60SS</strain>
        <tissue evidence="7">Leaves</tissue>
    </source>
</reference>
<keyword evidence="3" id="KW-0863">Zinc-finger</keyword>
<gene>
    <name evidence="7" type="ORF">Tsubulata_011514</name>
</gene>
<proteinExistence type="predicted"/>
<organism evidence="7 8">
    <name type="scientific">Turnera subulata</name>
    <dbReference type="NCBI Taxonomy" id="218843"/>
    <lineage>
        <taxon>Eukaryota</taxon>
        <taxon>Viridiplantae</taxon>
        <taxon>Streptophyta</taxon>
        <taxon>Embryophyta</taxon>
        <taxon>Tracheophyta</taxon>
        <taxon>Spermatophyta</taxon>
        <taxon>Magnoliopsida</taxon>
        <taxon>eudicotyledons</taxon>
        <taxon>Gunneridae</taxon>
        <taxon>Pentapetalae</taxon>
        <taxon>rosids</taxon>
        <taxon>fabids</taxon>
        <taxon>Malpighiales</taxon>
        <taxon>Passifloraceae</taxon>
        <taxon>Turnera</taxon>
    </lineage>
</organism>
<feature type="region of interest" description="Disordered" evidence="5">
    <location>
        <begin position="171"/>
        <end position="231"/>
    </location>
</feature>
<sequence>MFIFQYKKCDFTIDVQCALSQENKGRRKLEVVAEDQKEKPTTIEHFSDPHSLRLFNSRWNSIRCTLCNDLVKGPAYGCVECGNYLHISCAEFPLEIQHPYHSQHPLRASTTTSDEQWSSRCKACRELVGIAVYQCRPCGLALDMICANQTLLSSPLKHECHQHNLHYVIRSDDGGDEEKEDTSGESDDEEDEDGGSDDGEEEDTDDSTDDGEEDTEEASDDEESDDEEEEDDDTKKCIACNKYCVKSYYQCLECKFFTHLKCMGFPATLDHSYHFHPLTLVEKFVEDDSGVNYCHACRQKRNPDYPVCLYQDKECLDKAPYVAHIECVVSEVSPVFLFPCFGCRIVCTLVK</sequence>
<dbReference type="EMBL" id="JAKUCV010007769">
    <property type="protein sequence ID" value="KAJ4822060.1"/>
    <property type="molecule type" value="Genomic_DNA"/>
</dbReference>
<dbReference type="InterPro" id="IPR004146">
    <property type="entry name" value="DC1"/>
</dbReference>
<keyword evidence="1" id="KW-0479">Metal-binding</keyword>
<dbReference type="PANTHER" id="PTHR46288:SF27">
    <property type="entry name" value="CYSTEINE_HISTIDINE-RICH C1 DOMAIN FAMILY PROTEIN"/>
    <property type="match status" value="1"/>
</dbReference>
<evidence type="ECO:0000256" key="3">
    <source>
        <dbReference type="ARBA" id="ARBA00022771"/>
    </source>
</evidence>
<evidence type="ECO:0000256" key="2">
    <source>
        <dbReference type="ARBA" id="ARBA00022737"/>
    </source>
</evidence>
<feature type="compositionally biased region" description="Acidic residues" evidence="5">
    <location>
        <begin position="174"/>
        <end position="231"/>
    </location>
</feature>
<dbReference type="Proteomes" id="UP001141552">
    <property type="component" value="Unassembled WGS sequence"/>
</dbReference>
<dbReference type="SUPFAM" id="SSF57889">
    <property type="entry name" value="Cysteine-rich domain"/>
    <property type="match status" value="3"/>
</dbReference>
<dbReference type="Pfam" id="PF03107">
    <property type="entry name" value="C1_2"/>
    <property type="match status" value="2"/>
</dbReference>
<feature type="domain" description="Zinc finger PHD-type" evidence="6">
    <location>
        <begin position="63"/>
        <end position="125"/>
    </location>
</feature>
<dbReference type="AlphaFoldDB" id="A0A9Q0IZE4"/>
<evidence type="ECO:0000256" key="4">
    <source>
        <dbReference type="ARBA" id="ARBA00022833"/>
    </source>
</evidence>
<accession>A0A9Q0IZE4</accession>
<evidence type="ECO:0000313" key="8">
    <source>
        <dbReference type="Proteomes" id="UP001141552"/>
    </source>
</evidence>
<dbReference type="SMART" id="SM00249">
    <property type="entry name" value="PHD"/>
    <property type="match status" value="2"/>
</dbReference>
<comment type="caution">
    <text evidence="7">The sequence shown here is derived from an EMBL/GenBank/DDBJ whole genome shotgun (WGS) entry which is preliminary data.</text>
</comment>
<evidence type="ECO:0000256" key="1">
    <source>
        <dbReference type="ARBA" id="ARBA00022723"/>
    </source>
</evidence>